<keyword evidence="2" id="KW-1003">Cell membrane</keyword>
<evidence type="ECO:0000256" key="2">
    <source>
        <dbReference type="ARBA" id="ARBA00022475"/>
    </source>
</evidence>
<feature type="transmembrane region" description="Helical" evidence="3">
    <location>
        <begin position="68"/>
        <end position="86"/>
    </location>
</feature>
<dbReference type="AlphaFoldDB" id="A0A0S4JPP9"/>
<dbReference type="PANTHER" id="PTHR43294">
    <property type="entry name" value="SODIUM/POTASSIUM-TRANSPORTING ATPASE SUBUNIT ALPHA"/>
    <property type="match status" value="1"/>
</dbReference>
<comment type="subcellular location">
    <subcellularLocation>
        <location evidence="1">Cell membrane</location>
        <topology evidence="1">Multi-pass membrane protein</topology>
    </subcellularLocation>
</comment>
<dbReference type="GO" id="GO:0030007">
    <property type="term" value="P:intracellular potassium ion homeostasis"/>
    <property type="evidence" value="ECO:0007669"/>
    <property type="project" value="TreeGrafter"/>
</dbReference>
<dbReference type="GO" id="GO:0006883">
    <property type="term" value="P:intracellular sodium ion homeostasis"/>
    <property type="evidence" value="ECO:0007669"/>
    <property type="project" value="TreeGrafter"/>
</dbReference>
<accession>A0A0S4JPP9</accession>
<dbReference type="GO" id="GO:0036376">
    <property type="term" value="P:sodium ion export across plasma membrane"/>
    <property type="evidence" value="ECO:0007669"/>
    <property type="project" value="TreeGrafter"/>
</dbReference>
<dbReference type="GO" id="GO:1902600">
    <property type="term" value="P:proton transmembrane transport"/>
    <property type="evidence" value="ECO:0007669"/>
    <property type="project" value="TreeGrafter"/>
</dbReference>
<keyword evidence="3" id="KW-0812">Transmembrane</keyword>
<evidence type="ECO:0000259" key="4">
    <source>
        <dbReference type="Pfam" id="PF00689"/>
    </source>
</evidence>
<name>A0A0S4JPP9_BODSA</name>
<dbReference type="InterPro" id="IPR050510">
    <property type="entry name" value="Cation_transp_ATPase_P-type"/>
</dbReference>
<dbReference type="OrthoDB" id="2985805at2759"/>
<keyword evidence="6" id="KW-1185">Reference proteome</keyword>
<dbReference type="Pfam" id="PF00689">
    <property type="entry name" value="Cation_ATPase_C"/>
    <property type="match status" value="1"/>
</dbReference>
<evidence type="ECO:0000256" key="1">
    <source>
        <dbReference type="ARBA" id="ARBA00004651"/>
    </source>
</evidence>
<dbReference type="SUPFAM" id="SSF81665">
    <property type="entry name" value="Calcium ATPase, transmembrane domain M"/>
    <property type="match status" value="1"/>
</dbReference>
<dbReference type="GO" id="GO:0005391">
    <property type="term" value="F:P-type sodium:potassium-exchanging transporter activity"/>
    <property type="evidence" value="ECO:0007669"/>
    <property type="project" value="TreeGrafter"/>
</dbReference>
<dbReference type="PANTHER" id="PTHR43294:SF21">
    <property type="entry name" value="CATION TRANSPORTING ATPASE"/>
    <property type="match status" value="1"/>
</dbReference>
<dbReference type="InterPro" id="IPR023298">
    <property type="entry name" value="ATPase_P-typ_TM_dom_sf"/>
</dbReference>
<evidence type="ECO:0000256" key="3">
    <source>
        <dbReference type="SAM" id="Phobius"/>
    </source>
</evidence>
<dbReference type="VEuPathDB" id="TriTrypDB:BSAL_35785"/>
<dbReference type="InterPro" id="IPR006068">
    <property type="entry name" value="ATPase_P-typ_cation-transptr_C"/>
</dbReference>
<evidence type="ECO:0000313" key="5">
    <source>
        <dbReference type="EMBL" id="CUG92153.1"/>
    </source>
</evidence>
<organism evidence="5 6">
    <name type="scientific">Bodo saltans</name>
    <name type="common">Flagellated protozoan</name>
    <dbReference type="NCBI Taxonomy" id="75058"/>
    <lineage>
        <taxon>Eukaryota</taxon>
        <taxon>Discoba</taxon>
        <taxon>Euglenozoa</taxon>
        <taxon>Kinetoplastea</taxon>
        <taxon>Metakinetoplastina</taxon>
        <taxon>Eubodonida</taxon>
        <taxon>Bodonidae</taxon>
        <taxon>Bodo</taxon>
    </lineage>
</organism>
<keyword evidence="3" id="KW-0472">Membrane</keyword>
<proteinExistence type="predicted"/>
<sequence length="140" mass="16534">MNLCLVNTEYSGSCADTQQWYEFRKVVLQRAQAAYFLHIVWSQFGNILCRRTQVNSGISWERMNANPYLLLGMVFSFFVAIAVVYLPGLNTICQVDPISTKYMFTGVWVLPVYIAIEELRKYFIRRDLPRHNWLYRLTVY</sequence>
<feature type="domain" description="Cation-transporting P-type ATPase C-terminal" evidence="4">
    <location>
        <begin position="25"/>
        <end position="123"/>
    </location>
</feature>
<feature type="transmembrane region" description="Helical" evidence="3">
    <location>
        <begin position="98"/>
        <end position="116"/>
    </location>
</feature>
<keyword evidence="3" id="KW-1133">Transmembrane helix</keyword>
<dbReference type="Gene3D" id="1.20.1110.10">
    <property type="entry name" value="Calcium-transporting ATPase, transmembrane domain"/>
    <property type="match status" value="1"/>
</dbReference>
<dbReference type="EMBL" id="CYKH01002011">
    <property type="protein sequence ID" value="CUG92153.1"/>
    <property type="molecule type" value="Genomic_DNA"/>
</dbReference>
<protein>
    <submittedName>
        <fullName evidence="5">P-type H+-ATPase, putative</fullName>
    </submittedName>
</protein>
<gene>
    <name evidence="5" type="ORF">BSAL_35785</name>
</gene>
<dbReference type="Proteomes" id="UP000051952">
    <property type="component" value="Unassembled WGS sequence"/>
</dbReference>
<dbReference type="GO" id="GO:0005886">
    <property type="term" value="C:plasma membrane"/>
    <property type="evidence" value="ECO:0007669"/>
    <property type="project" value="UniProtKB-SubCell"/>
</dbReference>
<evidence type="ECO:0000313" key="6">
    <source>
        <dbReference type="Proteomes" id="UP000051952"/>
    </source>
</evidence>
<dbReference type="GO" id="GO:1990573">
    <property type="term" value="P:potassium ion import across plasma membrane"/>
    <property type="evidence" value="ECO:0007669"/>
    <property type="project" value="TreeGrafter"/>
</dbReference>
<reference evidence="6" key="1">
    <citation type="submission" date="2015-09" db="EMBL/GenBank/DDBJ databases">
        <authorList>
            <consortium name="Pathogen Informatics"/>
        </authorList>
    </citation>
    <scope>NUCLEOTIDE SEQUENCE [LARGE SCALE GENOMIC DNA]</scope>
    <source>
        <strain evidence="6">Lake Konstanz</strain>
    </source>
</reference>